<feature type="transmembrane region" description="Helical" evidence="1">
    <location>
        <begin position="64"/>
        <end position="82"/>
    </location>
</feature>
<dbReference type="Proteomes" id="UP000433737">
    <property type="component" value="Unassembled WGS sequence"/>
</dbReference>
<keyword evidence="1" id="KW-0812">Transmembrane</keyword>
<dbReference type="EMBL" id="CABWMH010000008">
    <property type="protein sequence ID" value="VXB63346.1"/>
    <property type="molecule type" value="Genomic_DNA"/>
</dbReference>
<reference evidence="2 3" key="1">
    <citation type="submission" date="2019-10" db="EMBL/GenBank/DDBJ databases">
        <authorList>
            <person name="Karimi E."/>
        </authorList>
    </citation>
    <scope>NUCLEOTIDE SEQUENCE [LARGE SCALE GENOMIC DNA]</scope>
    <source>
        <strain evidence="2">Pantoea sp. 111</strain>
    </source>
</reference>
<dbReference type="AlphaFoldDB" id="A0AAX3J4K0"/>
<proteinExistence type="predicted"/>
<comment type="caution">
    <text evidence="2">The sequence shown here is derived from an EMBL/GenBank/DDBJ whole genome shotgun (WGS) entry which is preliminary data.</text>
</comment>
<name>A0AAX3J4K0_9GAMM</name>
<accession>A0AAX3J4K0</accession>
<evidence type="ECO:0008006" key="4">
    <source>
        <dbReference type="Google" id="ProtNLM"/>
    </source>
</evidence>
<keyword evidence="1" id="KW-0472">Membrane</keyword>
<gene>
    <name evidence="2" type="ORF">PANT111_160243</name>
</gene>
<keyword evidence="1" id="KW-1133">Transmembrane helix</keyword>
<sequence>MEVIPGDIQSRLQLVISKAAVLLPSDVGQQLLAMVTPSALATMAGVIMVWAGAHFFGIGEIADLVLLIVGWVAVGGVALEAAKKLFDFATKTNAARSEGDLDVAAKDLADAITLIGVNR</sequence>
<dbReference type="RefSeq" id="WP_201306406.1">
    <property type="nucleotide sequence ID" value="NZ_LR733469.1"/>
</dbReference>
<evidence type="ECO:0000313" key="2">
    <source>
        <dbReference type="EMBL" id="VXB63346.1"/>
    </source>
</evidence>
<organism evidence="2 3">
    <name type="scientific">Pantoea brenneri</name>
    <dbReference type="NCBI Taxonomy" id="472694"/>
    <lineage>
        <taxon>Bacteria</taxon>
        <taxon>Pseudomonadati</taxon>
        <taxon>Pseudomonadota</taxon>
        <taxon>Gammaproteobacteria</taxon>
        <taxon>Enterobacterales</taxon>
        <taxon>Erwiniaceae</taxon>
        <taxon>Pantoea</taxon>
    </lineage>
</organism>
<feature type="transmembrane region" description="Helical" evidence="1">
    <location>
        <begin position="39"/>
        <end position="58"/>
    </location>
</feature>
<evidence type="ECO:0000313" key="3">
    <source>
        <dbReference type="Proteomes" id="UP000433737"/>
    </source>
</evidence>
<protein>
    <recommendedName>
        <fullName evidence="4">Holin</fullName>
    </recommendedName>
</protein>
<evidence type="ECO:0000256" key="1">
    <source>
        <dbReference type="SAM" id="Phobius"/>
    </source>
</evidence>